<dbReference type="InterPro" id="IPR059106">
    <property type="entry name" value="WHD_MalT"/>
</dbReference>
<dbReference type="Proteomes" id="UP000554054">
    <property type="component" value="Unassembled WGS sequence"/>
</dbReference>
<evidence type="ECO:0000259" key="1">
    <source>
        <dbReference type="PROSITE" id="PS50043"/>
    </source>
</evidence>
<dbReference type="GO" id="GO:0003677">
    <property type="term" value="F:DNA binding"/>
    <property type="evidence" value="ECO:0007669"/>
    <property type="project" value="InterPro"/>
</dbReference>
<evidence type="ECO:0000313" key="2">
    <source>
        <dbReference type="EMBL" id="NYF99269.1"/>
    </source>
</evidence>
<dbReference type="InterPro" id="IPR011990">
    <property type="entry name" value="TPR-like_helical_dom_sf"/>
</dbReference>
<evidence type="ECO:0000313" key="3">
    <source>
        <dbReference type="Proteomes" id="UP000554054"/>
    </source>
</evidence>
<dbReference type="AlphaFoldDB" id="A0A852VTF3"/>
<name>A0A852VTF3_9MICO</name>
<protein>
    <submittedName>
        <fullName evidence="2">LuxR family maltose regulon positive regulatory protein</fullName>
    </submittedName>
</protein>
<dbReference type="Pfam" id="PF25873">
    <property type="entry name" value="WHD_MalT"/>
    <property type="match status" value="1"/>
</dbReference>
<keyword evidence="3" id="KW-1185">Reference proteome</keyword>
<dbReference type="InterPro" id="IPR027417">
    <property type="entry name" value="P-loop_NTPase"/>
</dbReference>
<dbReference type="Gene3D" id="1.25.40.10">
    <property type="entry name" value="Tetratricopeptide repeat domain"/>
    <property type="match status" value="1"/>
</dbReference>
<feature type="domain" description="HTH luxR-type" evidence="1">
    <location>
        <begin position="613"/>
        <end position="678"/>
    </location>
</feature>
<comment type="caution">
    <text evidence="2">The sequence shown here is derived from an EMBL/GenBank/DDBJ whole genome shotgun (WGS) entry which is preliminary data.</text>
</comment>
<dbReference type="PROSITE" id="PS50043">
    <property type="entry name" value="HTH_LUXR_2"/>
    <property type="match status" value="1"/>
</dbReference>
<gene>
    <name evidence="2" type="ORF">BJY20_002661</name>
</gene>
<dbReference type="Pfam" id="PF17874">
    <property type="entry name" value="TPR_MalT"/>
    <property type="match status" value="1"/>
</dbReference>
<dbReference type="Gene3D" id="1.10.10.10">
    <property type="entry name" value="Winged helix-like DNA-binding domain superfamily/Winged helix DNA-binding domain"/>
    <property type="match status" value="1"/>
</dbReference>
<proteinExistence type="predicted"/>
<accession>A0A852VTF3</accession>
<dbReference type="GO" id="GO:0006355">
    <property type="term" value="P:regulation of DNA-templated transcription"/>
    <property type="evidence" value="ECO:0007669"/>
    <property type="project" value="InterPro"/>
</dbReference>
<dbReference type="SUPFAM" id="SSF52540">
    <property type="entry name" value="P-loop containing nucleoside triphosphate hydrolases"/>
    <property type="match status" value="1"/>
</dbReference>
<dbReference type="InterPro" id="IPR036388">
    <property type="entry name" value="WH-like_DNA-bd_sf"/>
</dbReference>
<organism evidence="2 3">
    <name type="scientific">Janibacter cremeus</name>
    <dbReference type="NCBI Taxonomy" id="1285192"/>
    <lineage>
        <taxon>Bacteria</taxon>
        <taxon>Bacillati</taxon>
        <taxon>Actinomycetota</taxon>
        <taxon>Actinomycetes</taxon>
        <taxon>Micrococcales</taxon>
        <taxon>Intrasporangiaceae</taxon>
        <taxon>Janibacter</taxon>
    </lineage>
</organism>
<dbReference type="SMART" id="SM00421">
    <property type="entry name" value="HTH_LUXR"/>
    <property type="match status" value="1"/>
</dbReference>
<dbReference type="InterPro" id="IPR016032">
    <property type="entry name" value="Sig_transdc_resp-reg_C-effctor"/>
</dbReference>
<dbReference type="EMBL" id="JACCAE010000001">
    <property type="protein sequence ID" value="NYF99269.1"/>
    <property type="molecule type" value="Genomic_DNA"/>
</dbReference>
<dbReference type="Pfam" id="PF00196">
    <property type="entry name" value="GerE"/>
    <property type="match status" value="1"/>
</dbReference>
<dbReference type="InterPro" id="IPR041617">
    <property type="entry name" value="TPR_MalT"/>
</dbReference>
<dbReference type="SUPFAM" id="SSF46894">
    <property type="entry name" value="C-terminal effector domain of the bipartite response regulators"/>
    <property type="match status" value="1"/>
</dbReference>
<dbReference type="SUPFAM" id="SSF48452">
    <property type="entry name" value="TPR-like"/>
    <property type="match status" value="1"/>
</dbReference>
<sequence length="682" mass="74531">MAAEWAHLENRRVAWASLDRFDDEAGALLTVLAMACRSITPRAADIVPKMRGTEVAVLGGAAPLLAAVIREAPEPFVLFIDDLHAVGSDECQDALEVALADVPEGSQLVLTSRYEQTFVTRRRLRADMLEIGADDLRLDADGARQIFSDSGVVVSDEDVTAAVARSEGWPAGLFLYALTVRAGGDAQSLFGDERAISDYLHLEAFARLPEDLKSFLRRTAILEELSAPLCDAVVGISNSSAHLRRVEELNLFLVPLDRRRLRFRYHSLFRDFLVAQLNRDEGEIVGELHVRAATWFEEHGRPQAAVDHLLAAGEPTRAARLIAATAVPAYARGDFAVIIGWLSRIEDAVIQASPDLLVVATWTALLQGKSPSSERWAAVLEDIDEDTLPERRRAEFASTRALVRAVMCLHGPRMAYEDAALAAAYEPEWSPWRATALYALGSTALLVGDRDAAADAFSRSSACALEVGSSTSVMLSEAELALLAMEDGGWSQAEARVDAAVRMIEEHHLEGYALSAFVYAVAARVAQHREDTSTAQGHLSRAMRARVDCTHVLPFLAIRVHLQLAKAFVNDGNRTAAVHVLREIDEILVRRPAMGALVEDIDRFRRTLVDTVERVATVPLTPAELRLLPYLQTHLTLAGIGQRLFISRNTVSSEVGSIYRKLGVTTRGAAVDRALEIGLLGH</sequence>
<dbReference type="InterPro" id="IPR000792">
    <property type="entry name" value="Tscrpt_reg_LuxR_C"/>
</dbReference>
<reference evidence="2 3" key="1">
    <citation type="submission" date="2020-07" db="EMBL/GenBank/DDBJ databases">
        <title>Sequencing the genomes of 1000 actinobacteria strains.</title>
        <authorList>
            <person name="Klenk H.-P."/>
        </authorList>
    </citation>
    <scope>NUCLEOTIDE SEQUENCE [LARGE SCALE GENOMIC DNA]</scope>
    <source>
        <strain evidence="2 3">DSM 26154</strain>
    </source>
</reference>